<evidence type="ECO:0000313" key="3">
    <source>
        <dbReference type="Proteomes" id="UP000054937"/>
    </source>
</evidence>
<evidence type="ECO:0000256" key="1">
    <source>
        <dbReference type="SAM" id="MobiDB-lite"/>
    </source>
</evidence>
<gene>
    <name evidence="2" type="ORF">PPERSA_00612</name>
</gene>
<dbReference type="EMBL" id="LDAU01000109">
    <property type="protein sequence ID" value="KRX05311.1"/>
    <property type="molecule type" value="Genomic_DNA"/>
</dbReference>
<protein>
    <submittedName>
        <fullName evidence="2">Uncharacterized protein</fullName>
    </submittedName>
</protein>
<accession>A0A0V0QSP1</accession>
<dbReference type="Proteomes" id="UP000054937">
    <property type="component" value="Unassembled WGS sequence"/>
</dbReference>
<dbReference type="AlphaFoldDB" id="A0A0V0QSP1"/>
<comment type="caution">
    <text evidence="2">The sequence shown here is derived from an EMBL/GenBank/DDBJ whole genome shotgun (WGS) entry which is preliminary data.</text>
</comment>
<feature type="region of interest" description="Disordered" evidence="1">
    <location>
        <begin position="14"/>
        <end position="59"/>
    </location>
</feature>
<name>A0A0V0QSP1_PSEPJ</name>
<sequence>MIYALLKHQNVLKEKQEEEKKEEEIMKNMNSKEKKAYKRDKEKAQAKKMKEVEEKKKKDPFYEQRQKLDLDGVEYLEKLTEPLEEANHFAEKIINVDITQPRLADSAYSALIDLQIARMQNLVNEKSIEGEVLESVQEEIKNLSSGKDIEALNSEFLKTIENKIESALIREKISLELEQIDSDKFAENLEKIALENISSLSLERIKIKCLKKQ</sequence>
<evidence type="ECO:0000313" key="2">
    <source>
        <dbReference type="EMBL" id="KRX05311.1"/>
    </source>
</evidence>
<reference evidence="2 3" key="1">
    <citation type="journal article" date="2015" name="Sci. Rep.">
        <title>Genome of the facultative scuticociliatosis pathogen Pseudocohnilembus persalinus provides insight into its virulence through horizontal gene transfer.</title>
        <authorList>
            <person name="Xiong J."/>
            <person name="Wang G."/>
            <person name="Cheng J."/>
            <person name="Tian M."/>
            <person name="Pan X."/>
            <person name="Warren A."/>
            <person name="Jiang C."/>
            <person name="Yuan D."/>
            <person name="Miao W."/>
        </authorList>
    </citation>
    <scope>NUCLEOTIDE SEQUENCE [LARGE SCALE GENOMIC DNA]</scope>
    <source>
        <strain evidence="2">36N120E</strain>
    </source>
</reference>
<organism evidence="2 3">
    <name type="scientific">Pseudocohnilembus persalinus</name>
    <name type="common">Ciliate</name>
    <dbReference type="NCBI Taxonomy" id="266149"/>
    <lineage>
        <taxon>Eukaryota</taxon>
        <taxon>Sar</taxon>
        <taxon>Alveolata</taxon>
        <taxon>Ciliophora</taxon>
        <taxon>Intramacronucleata</taxon>
        <taxon>Oligohymenophorea</taxon>
        <taxon>Scuticociliatia</taxon>
        <taxon>Philasterida</taxon>
        <taxon>Pseudocohnilembidae</taxon>
        <taxon>Pseudocohnilembus</taxon>
    </lineage>
</organism>
<proteinExistence type="predicted"/>
<keyword evidence="3" id="KW-1185">Reference proteome</keyword>
<dbReference type="InParanoid" id="A0A0V0QSP1"/>